<dbReference type="STRING" id="860235.AOZ06_24950"/>
<dbReference type="Gene3D" id="3.40.50.720">
    <property type="entry name" value="NAD(P)-binding Rossmann-like Domain"/>
    <property type="match status" value="1"/>
</dbReference>
<sequence length="270" mass="28680">MTILVTGATGKVGRHIVDHLLSTGQQVRALTRDPSAANLPAGVEVARGDLSDAATLAPALEGVTALHLITFAGYQDLTNGEELVELARKAGVQRVTVLRGWDETSVQEALRASDLPWTHVQVVEFMGNALEWAPGIRDGGVVREFSTAPSALIHEGDIGAVAATALTEDGHAGKEYLLTGPEALTPAERVAIIAKALGRDVRVVQLTEQELRTQLSGQGYSAEDVEFAVQLGANPPQVGQIVRPDVEQATGKPARTFEQWVAENIDAFRA</sequence>
<dbReference type="Gene3D" id="3.90.25.10">
    <property type="entry name" value="UDP-galactose 4-epimerase, domain 1"/>
    <property type="match status" value="1"/>
</dbReference>
<dbReference type="SUPFAM" id="SSF51735">
    <property type="entry name" value="NAD(P)-binding Rossmann-fold domains"/>
    <property type="match status" value="1"/>
</dbReference>
<dbReference type="EMBL" id="CP012752">
    <property type="protein sequence ID" value="ALG09718.1"/>
    <property type="molecule type" value="Genomic_DNA"/>
</dbReference>
<dbReference type="Pfam" id="PF05368">
    <property type="entry name" value="NmrA"/>
    <property type="match status" value="1"/>
</dbReference>
<proteinExistence type="predicted"/>
<dbReference type="InterPro" id="IPR051604">
    <property type="entry name" value="Ergot_Alk_Oxidoreductase"/>
</dbReference>
<gene>
    <name evidence="2" type="ORF">AOZ06_24950</name>
</gene>
<dbReference type="OrthoDB" id="3207931at2"/>
<protein>
    <submittedName>
        <fullName evidence="2">Hydroxylase</fullName>
    </submittedName>
</protein>
<dbReference type="RefSeq" id="WP_054291622.1">
    <property type="nucleotide sequence ID" value="NZ_CP012752.1"/>
</dbReference>
<dbReference type="AlphaFoldDB" id="A0A0N9I556"/>
<evidence type="ECO:0000259" key="1">
    <source>
        <dbReference type="Pfam" id="PF05368"/>
    </source>
</evidence>
<dbReference type="InterPro" id="IPR008030">
    <property type="entry name" value="NmrA-like"/>
</dbReference>
<dbReference type="PANTHER" id="PTHR43162:SF1">
    <property type="entry name" value="PRESTALK A DIFFERENTIATION PROTEIN A"/>
    <property type="match status" value="1"/>
</dbReference>
<accession>A0A0N9I556</accession>
<dbReference type="Proteomes" id="UP000063699">
    <property type="component" value="Chromosome"/>
</dbReference>
<feature type="domain" description="NmrA-like" evidence="1">
    <location>
        <begin position="2"/>
        <end position="95"/>
    </location>
</feature>
<evidence type="ECO:0000313" key="2">
    <source>
        <dbReference type="EMBL" id="ALG09718.1"/>
    </source>
</evidence>
<reference evidence="2 3" key="1">
    <citation type="submission" date="2015-07" db="EMBL/GenBank/DDBJ databases">
        <title>Genome sequencing of Kibdelosporangium phytohabitans.</title>
        <authorList>
            <person name="Qin S."/>
            <person name="Xing K."/>
        </authorList>
    </citation>
    <scope>NUCLEOTIDE SEQUENCE [LARGE SCALE GENOMIC DNA]</scope>
    <source>
        <strain evidence="2 3">KLBMP1111</strain>
    </source>
</reference>
<dbReference type="KEGG" id="kphy:AOZ06_24950"/>
<name>A0A0N9I556_9PSEU</name>
<dbReference type="PANTHER" id="PTHR43162">
    <property type="match status" value="1"/>
</dbReference>
<dbReference type="InterPro" id="IPR036291">
    <property type="entry name" value="NAD(P)-bd_dom_sf"/>
</dbReference>
<organism evidence="2 3">
    <name type="scientific">Kibdelosporangium phytohabitans</name>
    <dbReference type="NCBI Taxonomy" id="860235"/>
    <lineage>
        <taxon>Bacteria</taxon>
        <taxon>Bacillati</taxon>
        <taxon>Actinomycetota</taxon>
        <taxon>Actinomycetes</taxon>
        <taxon>Pseudonocardiales</taxon>
        <taxon>Pseudonocardiaceae</taxon>
        <taxon>Kibdelosporangium</taxon>
    </lineage>
</organism>
<keyword evidence="3" id="KW-1185">Reference proteome</keyword>
<evidence type="ECO:0000313" key="3">
    <source>
        <dbReference type="Proteomes" id="UP000063699"/>
    </source>
</evidence>